<feature type="compositionally biased region" description="Basic and acidic residues" evidence="1">
    <location>
        <begin position="133"/>
        <end position="142"/>
    </location>
</feature>
<accession>A0AA91DQ30</accession>
<gene>
    <name evidence="3" type="ORF">A3K87_12090</name>
</gene>
<feature type="transmembrane region" description="Helical" evidence="2">
    <location>
        <begin position="59"/>
        <end position="76"/>
    </location>
</feature>
<evidence type="ECO:0000313" key="3">
    <source>
        <dbReference type="EMBL" id="OAK65074.1"/>
    </source>
</evidence>
<feature type="region of interest" description="Disordered" evidence="1">
    <location>
        <begin position="121"/>
        <end position="142"/>
    </location>
</feature>
<name>A0AA91DQ30_VARPD</name>
<keyword evidence="2" id="KW-0472">Membrane</keyword>
<keyword evidence="2" id="KW-0812">Transmembrane</keyword>
<proteinExistence type="predicted"/>
<reference evidence="3 4" key="1">
    <citation type="submission" date="2016-03" db="EMBL/GenBank/DDBJ databases">
        <title>Genome sequence of Variovorax paradoxus KB5.</title>
        <authorList>
            <person name="Jeong H."/>
            <person name="Hong C.E."/>
            <person name="Jo S.H."/>
            <person name="Park J.M."/>
        </authorList>
    </citation>
    <scope>NUCLEOTIDE SEQUENCE [LARGE SCALE GENOMIC DNA]</scope>
    <source>
        <strain evidence="3 4">KB5</strain>
    </source>
</reference>
<protein>
    <submittedName>
        <fullName evidence="3">Uncharacterized protein</fullName>
    </submittedName>
</protein>
<sequence>MNFKSVAWVLALLVAGLAFFLAATVAWIAGWAWVLALLGAVWGVFLLAQLKRWVPLRDVAWAANVGIGVSVIRWFDLPAGSGSGLARLALFGAGAMCLVFFALIGPGLLGWIAERLRPPPEPELPVEQPASPERLRRWDPKD</sequence>
<organism evidence="3 4">
    <name type="scientific">Variovorax paradoxus</name>
    <dbReference type="NCBI Taxonomy" id="34073"/>
    <lineage>
        <taxon>Bacteria</taxon>
        <taxon>Pseudomonadati</taxon>
        <taxon>Pseudomonadota</taxon>
        <taxon>Betaproteobacteria</taxon>
        <taxon>Burkholderiales</taxon>
        <taxon>Comamonadaceae</taxon>
        <taxon>Variovorax</taxon>
    </lineage>
</organism>
<evidence type="ECO:0000256" key="2">
    <source>
        <dbReference type="SAM" id="Phobius"/>
    </source>
</evidence>
<keyword evidence="2" id="KW-1133">Transmembrane helix</keyword>
<feature type="transmembrane region" description="Helical" evidence="2">
    <location>
        <begin position="32"/>
        <end position="50"/>
    </location>
</feature>
<feature type="transmembrane region" description="Helical" evidence="2">
    <location>
        <begin position="88"/>
        <end position="112"/>
    </location>
</feature>
<comment type="caution">
    <text evidence="3">The sequence shown here is derived from an EMBL/GenBank/DDBJ whole genome shotgun (WGS) entry which is preliminary data.</text>
</comment>
<evidence type="ECO:0000313" key="4">
    <source>
        <dbReference type="Proteomes" id="UP000077852"/>
    </source>
</evidence>
<dbReference type="RefSeq" id="WP_081267269.1">
    <property type="nucleotide sequence ID" value="NZ_LVHG01000034.1"/>
</dbReference>
<evidence type="ECO:0000256" key="1">
    <source>
        <dbReference type="SAM" id="MobiDB-lite"/>
    </source>
</evidence>
<dbReference type="AlphaFoldDB" id="A0AA91DQ30"/>
<dbReference type="EMBL" id="LVHG01000034">
    <property type="protein sequence ID" value="OAK65074.1"/>
    <property type="molecule type" value="Genomic_DNA"/>
</dbReference>
<dbReference type="Proteomes" id="UP000077852">
    <property type="component" value="Unassembled WGS sequence"/>
</dbReference>